<name>A0A7S4FT38_9EUGL</name>
<reference evidence="1" key="1">
    <citation type="submission" date="2021-01" db="EMBL/GenBank/DDBJ databases">
        <authorList>
            <person name="Corre E."/>
            <person name="Pelletier E."/>
            <person name="Niang G."/>
            <person name="Scheremetjew M."/>
            <person name="Finn R."/>
            <person name="Kale V."/>
            <person name="Holt S."/>
            <person name="Cochrane G."/>
            <person name="Meng A."/>
            <person name="Brown T."/>
            <person name="Cohen L."/>
        </authorList>
    </citation>
    <scope>NUCLEOTIDE SEQUENCE</scope>
    <source>
        <strain evidence="1">CCMP1594</strain>
    </source>
</reference>
<sequence>MMLQGTAYSRRPLCPETSSVLRFEERVVLAQYFQAQKCRGNRGCFLRTAVSSPAVREEKISGTLQWKSKCVLANASNSVRCASICVPHACIVMQHPSKLVRHA</sequence>
<gene>
    <name evidence="1" type="ORF">EGYM00163_LOCUS22352</name>
</gene>
<protein>
    <submittedName>
        <fullName evidence="1">Uncharacterized protein</fullName>
    </submittedName>
</protein>
<organism evidence="1">
    <name type="scientific">Eutreptiella gymnastica</name>
    <dbReference type="NCBI Taxonomy" id="73025"/>
    <lineage>
        <taxon>Eukaryota</taxon>
        <taxon>Discoba</taxon>
        <taxon>Euglenozoa</taxon>
        <taxon>Euglenida</taxon>
        <taxon>Spirocuta</taxon>
        <taxon>Euglenophyceae</taxon>
        <taxon>Eutreptiales</taxon>
        <taxon>Eutreptiaceae</taxon>
        <taxon>Eutreptiella</taxon>
    </lineage>
</organism>
<proteinExistence type="predicted"/>
<dbReference type="AlphaFoldDB" id="A0A7S4FT38"/>
<evidence type="ECO:0000313" key="1">
    <source>
        <dbReference type="EMBL" id="CAE0811204.1"/>
    </source>
</evidence>
<accession>A0A7S4FT38</accession>
<dbReference type="EMBL" id="HBJA01063260">
    <property type="protein sequence ID" value="CAE0811204.1"/>
    <property type="molecule type" value="Transcribed_RNA"/>
</dbReference>